<protein>
    <submittedName>
        <fullName evidence="1">Uncharacterized protein</fullName>
    </submittedName>
</protein>
<organism evidence="1 2">
    <name type="scientific">Portunus trituberculatus</name>
    <name type="common">Swimming crab</name>
    <name type="synonym">Neptunus trituberculatus</name>
    <dbReference type="NCBI Taxonomy" id="210409"/>
    <lineage>
        <taxon>Eukaryota</taxon>
        <taxon>Metazoa</taxon>
        <taxon>Ecdysozoa</taxon>
        <taxon>Arthropoda</taxon>
        <taxon>Crustacea</taxon>
        <taxon>Multicrustacea</taxon>
        <taxon>Malacostraca</taxon>
        <taxon>Eumalacostraca</taxon>
        <taxon>Eucarida</taxon>
        <taxon>Decapoda</taxon>
        <taxon>Pleocyemata</taxon>
        <taxon>Brachyura</taxon>
        <taxon>Eubrachyura</taxon>
        <taxon>Portunoidea</taxon>
        <taxon>Portunidae</taxon>
        <taxon>Portuninae</taxon>
        <taxon>Portunus</taxon>
    </lineage>
</organism>
<accession>A0A5B7IRM8</accession>
<reference evidence="1 2" key="1">
    <citation type="submission" date="2019-05" db="EMBL/GenBank/DDBJ databases">
        <title>Another draft genome of Portunus trituberculatus and its Hox gene families provides insights of decapod evolution.</title>
        <authorList>
            <person name="Jeong J.-H."/>
            <person name="Song I."/>
            <person name="Kim S."/>
            <person name="Choi T."/>
            <person name="Kim D."/>
            <person name="Ryu S."/>
            <person name="Kim W."/>
        </authorList>
    </citation>
    <scope>NUCLEOTIDE SEQUENCE [LARGE SCALE GENOMIC DNA]</scope>
    <source>
        <tissue evidence="1">Muscle</tissue>
    </source>
</reference>
<evidence type="ECO:0000313" key="1">
    <source>
        <dbReference type="EMBL" id="MPC84247.1"/>
    </source>
</evidence>
<name>A0A5B7IRM8_PORTR</name>
<dbReference type="Proteomes" id="UP000324222">
    <property type="component" value="Unassembled WGS sequence"/>
</dbReference>
<keyword evidence="2" id="KW-1185">Reference proteome</keyword>
<evidence type="ECO:0000313" key="2">
    <source>
        <dbReference type="Proteomes" id="UP000324222"/>
    </source>
</evidence>
<gene>
    <name evidence="1" type="ORF">E2C01_078977</name>
</gene>
<sequence length="79" mass="8568">MFDDQIARNIAHGVDLPSETFATTKTTNPGGAPLITMDPVDHAILAVGLYAIALQEQFSATRSSIFQTRDTLSRVYVTV</sequence>
<comment type="caution">
    <text evidence="1">The sequence shown here is derived from an EMBL/GenBank/DDBJ whole genome shotgun (WGS) entry which is preliminary data.</text>
</comment>
<dbReference type="EMBL" id="VSRR010064891">
    <property type="protein sequence ID" value="MPC84247.1"/>
    <property type="molecule type" value="Genomic_DNA"/>
</dbReference>
<dbReference type="AlphaFoldDB" id="A0A5B7IRM8"/>
<proteinExistence type="predicted"/>